<dbReference type="CDD" id="cd18809">
    <property type="entry name" value="SF1_C_RecD"/>
    <property type="match status" value="1"/>
</dbReference>
<keyword evidence="16" id="KW-0234">DNA repair</keyword>
<dbReference type="Pfam" id="PF01693">
    <property type="entry name" value="Cauli_VI"/>
    <property type="match status" value="1"/>
</dbReference>
<dbReference type="InterPro" id="IPR051055">
    <property type="entry name" value="PIF1_helicase"/>
</dbReference>
<protein>
    <recommendedName>
        <fullName evidence="5">Ribonuclease H</fullName>
        <ecNumber evidence="4">3.1.26.4</ecNumber>
    </recommendedName>
</protein>
<evidence type="ECO:0000256" key="15">
    <source>
        <dbReference type="ARBA" id="ARBA00023125"/>
    </source>
</evidence>
<evidence type="ECO:0000256" key="9">
    <source>
        <dbReference type="ARBA" id="ARBA00022759"/>
    </source>
</evidence>
<proteinExistence type="inferred from homology"/>
<keyword evidence="12" id="KW-0347">Helicase</keyword>
<evidence type="ECO:0000256" key="4">
    <source>
        <dbReference type="ARBA" id="ARBA00012180"/>
    </source>
</evidence>
<evidence type="ECO:0000259" key="19">
    <source>
        <dbReference type="Pfam" id="PF05970"/>
    </source>
</evidence>
<dbReference type="InterPro" id="IPR011320">
    <property type="entry name" value="RNase_H1_N"/>
</dbReference>
<evidence type="ECO:0000256" key="8">
    <source>
        <dbReference type="ARBA" id="ARBA00022741"/>
    </source>
</evidence>
<keyword evidence="14" id="KW-0460">Magnesium</keyword>
<reference evidence="21" key="1">
    <citation type="journal article" date="2020" name="Nature">
        <title>Giant virus diversity and host interactions through global metagenomics.</title>
        <authorList>
            <person name="Schulz F."/>
            <person name="Roux S."/>
            <person name="Paez-Espino D."/>
            <person name="Jungbluth S."/>
            <person name="Walsh D.A."/>
            <person name="Denef V.J."/>
            <person name="McMahon K.D."/>
            <person name="Konstantinidis K.T."/>
            <person name="Eloe-Fadrosh E.A."/>
            <person name="Kyrpides N.C."/>
            <person name="Woyke T."/>
        </authorList>
    </citation>
    <scope>NUCLEOTIDE SEQUENCE</scope>
    <source>
        <strain evidence="21">GVMAG-M-3300023174-141</strain>
    </source>
</reference>
<evidence type="ECO:0000256" key="5">
    <source>
        <dbReference type="ARBA" id="ARBA00017721"/>
    </source>
</evidence>
<feature type="domain" description="Ribonuclease H1 N-terminal" evidence="18">
    <location>
        <begin position="17"/>
        <end position="59"/>
    </location>
</feature>
<dbReference type="InterPro" id="IPR049163">
    <property type="entry name" value="Pif1-like_2B_dom"/>
</dbReference>
<keyword evidence="13" id="KW-0067">ATP-binding</keyword>
<keyword evidence="10" id="KW-0227">DNA damage</keyword>
<accession>A0A6C0DE84</accession>
<dbReference type="InterPro" id="IPR010285">
    <property type="entry name" value="DNA_helicase_pif1-like_DEAD"/>
</dbReference>
<keyword evidence="9" id="KW-0255">Endonuclease</keyword>
<evidence type="ECO:0000256" key="16">
    <source>
        <dbReference type="ARBA" id="ARBA00023204"/>
    </source>
</evidence>
<dbReference type="SUPFAM" id="SSF52540">
    <property type="entry name" value="P-loop containing nucleoside triphosphate hydrolases"/>
    <property type="match status" value="2"/>
</dbReference>
<dbReference type="PANTHER" id="PTHR47642">
    <property type="entry name" value="ATP-DEPENDENT DNA HELICASE"/>
    <property type="match status" value="1"/>
</dbReference>
<comment type="cofactor">
    <cofactor evidence="1">
        <name>Mg(2+)</name>
        <dbReference type="ChEBI" id="CHEBI:18420"/>
    </cofactor>
</comment>
<evidence type="ECO:0000256" key="10">
    <source>
        <dbReference type="ARBA" id="ARBA00022763"/>
    </source>
</evidence>
<keyword evidence="6" id="KW-0540">Nuclease</keyword>
<evidence type="ECO:0000256" key="13">
    <source>
        <dbReference type="ARBA" id="ARBA00022840"/>
    </source>
</evidence>
<organism evidence="21">
    <name type="scientific">viral metagenome</name>
    <dbReference type="NCBI Taxonomy" id="1070528"/>
    <lineage>
        <taxon>unclassified sequences</taxon>
        <taxon>metagenomes</taxon>
        <taxon>organismal metagenomes</taxon>
    </lineage>
</organism>
<keyword evidence="15" id="KW-0238">DNA-binding</keyword>
<keyword evidence="11" id="KW-0378">Hydrolase</keyword>
<dbReference type="GO" id="GO:0006281">
    <property type="term" value="P:DNA repair"/>
    <property type="evidence" value="ECO:0007669"/>
    <property type="project" value="InterPro"/>
</dbReference>
<evidence type="ECO:0000256" key="7">
    <source>
        <dbReference type="ARBA" id="ARBA00022723"/>
    </source>
</evidence>
<evidence type="ECO:0000259" key="18">
    <source>
        <dbReference type="Pfam" id="PF01693"/>
    </source>
</evidence>
<dbReference type="GO" id="GO:0004523">
    <property type="term" value="F:RNA-DNA hybrid ribonuclease activity"/>
    <property type="evidence" value="ECO:0007669"/>
    <property type="project" value="UniProtKB-EC"/>
</dbReference>
<dbReference type="Pfam" id="PF05970">
    <property type="entry name" value="PIF1"/>
    <property type="match status" value="1"/>
</dbReference>
<dbReference type="InterPro" id="IPR037056">
    <property type="entry name" value="RNase_H1_N_sf"/>
</dbReference>
<dbReference type="PANTHER" id="PTHR47642:SF5">
    <property type="entry name" value="ATP-DEPENDENT DNA HELICASE"/>
    <property type="match status" value="1"/>
</dbReference>
<dbReference type="Gene3D" id="3.40.970.10">
    <property type="entry name" value="Ribonuclease H1, N-terminal domain"/>
    <property type="match status" value="1"/>
</dbReference>
<dbReference type="GO" id="GO:0000723">
    <property type="term" value="P:telomere maintenance"/>
    <property type="evidence" value="ECO:0007669"/>
    <property type="project" value="InterPro"/>
</dbReference>
<dbReference type="InterPro" id="IPR027417">
    <property type="entry name" value="P-loop_NTPase"/>
</dbReference>
<evidence type="ECO:0000256" key="17">
    <source>
        <dbReference type="ARBA" id="ARBA00023235"/>
    </source>
</evidence>
<dbReference type="FunFam" id="3.40.970.10:FF:000002">
    <property type="entry name" value="Ribonuclease H"/>
    <property type="match status" value="1"/>
</dbReference>
<evidence type="ECO:0000256" key="12">
    <source>
        <dbReference type="ARBA" id="ARBA00022806"/>
    </source>
</evidence>
<evidence type="ECO:0000256" key="1">
    <source>
        <dbReference type="ARBA" id="ARBA00001946"/>
    </source>
</evidence>
<evidence type="ECO:0000256" key="3">
    <source>
        <dbReference type="ARBA" id="ARBA00005300"/>
    </source>
</evidence>
<comment type="similarity">
    <text evidence="3">Belongs to the RNase H family.</text>
</comment>
<sequence>MLKIDEFIFVRKQPSMYYAVANGQHPGIYDSWPEASEQVSGYPGAVFKGFKTREEAETYLQEHIDQTEVVDSRIGTLTEEQRSVLDFLLKGQNVFLTGGGGVGKSYLLSVVYTEFPGMMRRLLGDNKLPRIQLCALTGCAALLLGHQAKTLHSWAGIGLGKGTAGELYMKIRKNRKAMRNWLMTDLLIIDEVSMLTAELLDKLNDLGKKLRSNKKPFGGMQIMLVGDFFQLPPVSRRDESTQFAFEANAWKEGIHVCIELTQIQRQKDERFHTILKEARMGALTKESCAVLRACEGRDWRSLAIRPTLLFPRRAEVELINESNLRALNGPRRTYAAKLVYDGKIPKGFLESDEEFQKALNKFDTDSSYSISLELIQESQVMLIANIEPDAGLVNGSRGVLVGFCPSTDLPIVEFINGVRKPIGHHHWPIEEYEFCSRSQIPLRLAWACTTHKAQGSSLDSALVDIGSGNFEFGQAYVALSRVRSLEALYVHDFDPVSFRAHPNVKAFYERMSRSQMDPGEQEEIRRKAGAPLNNDVHSVIAEPSRIIKGVRVIKHDDVEPGDS</sequence>
<evidence type="ECO:0000256" key="11">
    <source>
        <dbReference type="ARBA" id="ARBA00022801"/>
    </source>
</evidence>
<evidence type="ECO:0000259" key="20">
    <source>
        <dbReference type="Pfam" id="PF21530"/>
    </source>
</evidence>
<keyword evidence="7" id="KW-0479">Metal-binding</keyword>
<name>A0A6C0DE84_9ZZZZ</name>
<feature type="domain" description="DNA helicase Pif1-like 2B" evidence="20">
    <location>
        <begin position="378"/>
        <end position="403"/>
    </location>
</feature>
<evidence type="ECO:0000313" key="21">
    <source>
        <dbReference type="EMBL" id="QHT14494.1"/>
    </source>
</evidence>
<dbReference type="EMBL" id="MN739586">
    <property type="protein sequence ID" value="QHT14494.1"/>
    <property type="molecule type" value="Genomic_DNA"/>
</dbReference>
<evidence type="ECO:0000256" key="6">
    <source>
        <dbReference type="ARBA" id="ARBA00022722"/>
    </source>
</evidence>
<dbReference type="Pfam" id="PF21530">
    <property type="entry name" value="Pif1_2B_dom"/>
    <property type="match status" value="1"/>
</dbReference>
<dbReference type="AlphaFoldDB" id="A0A6C0DE84"/>
<comment type="function">
    <text evidence="2">Endonuclease that specifically degrades the RNA of RNA-DNA hybrids.</text>
</comment>
<evidence type="ECO:0000256" key="2">
    <source>
        <dbReference type="ARBA" id="ARBA00004065"/>
    </source>
</evidence>
<feature type="domain" description="DNA helicase Pif1-like DEAD-box helicase" evidence="19">
    <location>
        <begin position="77"/>
        <end position="270"/>
    </location>
</feature>
<dbReference type="CDD" id="cd18037">
    <property type="entry name" value="DEXSc_Pif1_like"/>
    <property type="match status" value="1"/>
</dbReference>
<keyword evidence="8" id="KW-0547">Nucleotide-binding</keyword>
<keyword evidence="17" id="KW-0413">Isomerase</keyword>
<dbReference type="Gene3D" id="3.40.50.300">
    <property type="entry name" value="P-loop containing nucleotide triphosphate hydrolases"/>
    <property type="match status" value="1"/>
</dbReference>
<evidence type="ECO:0000256" key="14">
    <source>
        <dbReference type="ARBA" id="ARBA00022842"/>
    </source>
</evidence>
<dbReference type="GO" id="GO:0046872">
    <property type="term" value="F:metal ion binding"/>
    <property type="evidence" value="ECO:0007669"/>
    <property type="project" value="UniProtKB-KW"/>
</dbReference>
<dbReference type="GO" id="GO:0003678">
    <property type="term" value="F:DNA helicase activity"/>
    <property type="evidence" value="ECO:0007669"/>
    <property type="project" value="InterPro"/>
</dbReference>
<dbReference type="EC" id="3.1.26.4" evidence="4"/>